<reference evidence="1 2" key="2">
    <citation type="journal article" date="2022" name="Mol. Ecol. Resour.">
        <title>The genomes of chicory, endive, great burdock and yacon provide insights into Asteraceae paleo-polyploidization history and plant inulin production.</title>
        <authorList>
            <person name="Fan W."/>
            <person name="Wang S."/>
            <person name="Wang H."/>
            <person name="Wang A."/>
            <person name="Jiang F."/>
            <person name="Liu H."/>
            <person name="Zhao H."/>
            <person name="Xu D."/>
            <person name="Zhang Y."/>
        </authorList>
    </citation>
    <scope>NUCLEOTIDE SEQUENCE [LARGE SCALE GENOMIC DNA]</scope>
    <source>
        <strain evidence="2">cv. Yunnan</strain>
        <tissue evidence="1">Leaves</tissue>
    </source>
</reference>
<gene>
    <name evidence="1" type="ORF">L1987_48287</name>
</gene>
<organism evidence="1 2">
    <name type="scientific">Smallanthus sonchifolius</name>
    <dbReference type="NCBI Taxonomy" id="185202"/>
    <lineage>
        <taxon>Eukaryota</taxon>
        <taxon>Viridiplantae</taxon>
        <taxon>Streptophyta</taxon>
        <taxon>Embryophyta</taxon>
        <taxon>Tracheophyta</taxon>
        <taxon>Spermatophyta</taxon>
        <taxon>Magnoliopsida</taxon>
        <taxon>eudicotyledons</taxon>
        <taxon>Gunneridae</taxon>
        <taxon>Pentapetalae</taxon>
        <taxon>asterids</taxon>
        <taxon>campanulids</taxon>
        <taxon>Asterales</taxon>
        <taxon>Asteraceae</taxon>
        <taxon>Asteroideae</taxon>
        <taxon>Heliantheae alliance</taxon>
        <taxon>Millerieae</taxon>
        <taxon>Smallanthus</taxon>
    </lineage>
</organism>
<sequence>MYNSKSRDSISRPPVLDRWFPPGSGPIFALPFAHEDQIIERPNHQVSRERFFRFSSHSLSKLKAKVNSECNATKIISTLQSLSALVWRCVTRARRLPAGEQTTCGLPVNNRILTCNMVYGVSARATAGELLDHGVGRAALRLHEAVVNYGDKDIKEMMDFWVKSPFVVKLDQLFGRNRNCVQMGSSPRFDMYGNEFELGKAFAVFGGYSYKFDGKVTLYPGREGGREHGFGSLPVARKHGGF</sequence>
<evidence type="ECO:0000313" key="2">
    <source>
        <dbReference type="Proteomes" id="UP001056120"/>
    </source>
</evidence>
<dbReference type="EMBL" id="CM042033">
    <property type="protein sequence ID" value="KAI3773755.1"/>
    <property type="molecule type" value="Genomic_DNA"/>
</dbReference>
<dbReference type="Proteomes" id="UP001056120">
    <property type="component" value="Linkage Group LG16"/>
</dbReference>
<proteinExistence type="predicted"/>
<comment type="caution">
    <text evidence="1">The sequence shown here is derived from an EMBL/GenBank/DDBJ whole genome shotgun (WGS) entry which is preliminary data.</text>
</comment>
<reference evidence="2" key="1">
    <citation type="journal article" date="2022" name="Mol. Ecol. Resour.">
        <title>The genomes of chicory, endive, great burdock and yacon provide insights into Asteraceae palaeo-polyploidization history and plant inulin production.</title>
        <authorList>
            <person name="Fan W."/>
            <person name="Wang S."/>
            <person name="Wang H."/>
            <person name="Wang A."/>
            <person name="Jiang F."/>
            <person name="Liu H."/>
            <person name="Zhao H."/>
            <person name="Xu D."/>
            <person name="Zhang Y."/>
        </authorList>
    </citation>
    <scope>NUCLEOTIDE SEQUENCE [LARGE SCALE GENOMIC DNA]</scope>
    <source>
        <strain evidence="2">cv. Yunnan</strain>
    </source>
</reference>
<evidence type="ECO:0000313" key="1">
    <source>
        <dbReference type="EMBL" id="KAI3773755.1"/>
    </source>
</evidence>
<name>A0ACB9FSF1_9ASTR</name>
<protein>
    <submittedName>
        <fullName evidence="1">Uncharacterized protein</fullName>
    </submittedName>
</protein>
<keyword evidence="2" id="KW-1185">Reference proteome</keyword>
<accession>A0ACB9FSF1</accession>